<gene>
    <name evidence="11" type="ORF">SVIM_LOCUS41223</name>
</gene>
<dbReference type="InterPro" id="IPR000232">
    <property type="entry name" value="HSF_DNA-bd"/>
</dbReference>
<dbReference type="EMBL" id="CAADRP010000147">
    <property type="protein sequence ID" value="VFU24002.1"/>
    <property type="molecule type" value="Genomic_DNA"/>
</dbReference>
<proteinExistence type="inferred from homology"/>
<feature type="domain" description="HSF-type DNA-binding" evidence="10">
    <location>
        <begin position="110"/>
        <end position="203"/>
    </location>
</feature>
<comment type="similarity">
    <text evidence="9">Belongs to the HSF family.</text>
</comment>
<dbReference type="AlphaFoldDB" id="A0A6N2K9B6"/>
<evidence type="ECO:0000256" key="4">
    <source>
        <dbReference type="ARBA" id="ARBA00023015"/>
    </source>
</evidence>
<keyword evidence="7" id="KW-0804">Transcription</keyword>
<dbReference type="GO" id="GO:0005634">
    <property type="term" value="C:nucleus"/>
    <property type="evidence" value="ECO:0007669"/>
    <property type="project" value="UniProtKB-SubCell"/>
</dbReference>
<organism evidence="11">
    <name type="scientific">Salix viminalis</name>
    <name type="common">Common osier</name>
    <name type="synonym">Basket willow</name>
    <dbReference type="NCBI Taxonomy" id="40686"/>
    <lineage>
        <taxon>Eukaryota</taxon>
        <taxon>Viridiplantae</taxon>
        <taxon>Streptophyta</taxon>
        <taxon>Embryophyta</taxon>
        <taxon>Tracheophyta</taxon>
        <taxon>Spermatophyta</taxon>
        <taxon>Magnoliopsida</taxon>
        <taxon>eudicotyledons</taxon>
        <taxon>Gunneridae</taxon>
        <taxon>Pentapetalae</taxon>
        <taxon>rosids</taxon>
        <taxon>fabids</taxon>
        <taxon>Malpighiales</taxon>
        <taxon>Salicaceae</taxon>
        <taxon>Saliceae</taxon>
        <taxon>Salix</taxon>
    </lineage>
</organism>
<dbReference type="GO" id="GO:0006357">
    <property type="term" value="P:regulation of transcription by RNA polymerase II"/>
    <property type="evidence" value="ECO:0007669"/>
    <property type="project" value="TreeGrafter"/>
</dbReference>
<evidence type="ECO:0000256" key="1">
    <source>
        <dbReference type="ARBA" id="ARBA00004123"/>
    </source>
</evidence>
<dbReference type="SMART" id="SM00415">
    <property type="entry name" value="HSF"/>
    <property type="match status" value="1"/>
</dbReference>
<dbReference type="PANTHER" id="PTHR10015:SF337">
    <property type="entry name" value="HEAT STRESS TRANSCRIPTION FACTOR A-3"/>
    <property type="match status" value="1"/>
</dbReference>
<evidence type="ECO:0000256" key="2">
    <source>
        <dbReference type="ARBA" id="ARBA00011233"/>
    </source>
</evidence>
<keyword evidence="5" id="KW-0346">Stress response</keyword>
<evidence type="ECO:0000256" key="9">
    <source>
        <dbReference type="RuleBase" id="RU004020"/>
    </source>
</evidence>
<evidence type="ECO:0000256" key="8">
    <source>
        <dbReference type="ARBA" id="ARBA00023242"/>
    </source>
</evidence>
<evidence type="ECO:0000256" key="5">
    <source>
        <dbReference type="ARBA" id="ARBA00023016"/>
    </source>
</evidence>
<dbReference type="Pfam" id="PF00447">
    <property type="entry name" value="HSF_DNA-bind"/>
    <property type="match status" value="1"/>
</dbReference>
<evidence type="ECO:0000259" key="10">
    <source>
        <dbReference type="SMART" id="SM00415"/>
    </source>
</evidence>
<reference evidence="11" key="1">
    <citation type="submission" date="2019-03" db="EMBL/GenBank/DDBJ databases">
        <authorList>
            <person name="Mank J."/>
            <person name="Almeida P."/>
        </authorList>
    </citation>
    <scope>NUCLEOTIDE SEQUENCE</scope>
    <source>
        <strain evidence="11">78183</strain>
    </source>
</reference>
<protein>
    <recommendedName>
        <fullName evidence="10">HSF-type DNA-binding domain-containing protein</fullName>
    </recommendedName>
</protein>
<keyword evidence="8" id="KW-0539">Nucleus</keyword>
<evidence type="ECO:0000256" key="7">
    <source>
        <dbReference type="ARBA" id="ARBA00023163"/>
    </source>
</evidence>
<dbReference type="Gene3D" id="1.10.10.10">
    <property type="entry name" value="Winged helix-like DNA-binding domain superfamily/Winged helix DNA-binding domain"/>
    <property type="match status" value="1"/>
</dbReference>
<dbReference type="FunFam" id="1.10.10.10:FF:000037">
    <property type="entry name" value="Heat stress transcription factor B-4"/>
    <property type="match status" value="1"/>
</dbReference>
<keyword evidence="6" id="KW-0238">DNA-binding</keyword>
<evidence type="ECO:0000256" key="3">
    <source>
        <dbReference type="ARBA" id="ARBA00022553"/>
    </source>
</evidence>
<keyword evidence="3" id="KW-0597">Phosphoprotein</keyword>
<dbReference type="GO" id="GO:0000978">
    <property type="term" value="F:RNA polymerase II cis-regulatory region sequence-specific DNA binding"/>
    <property type="evidence" value="ECO:0007669"/>
    <property type="project" value="TreeGrafter"/>
</dbReference>
<dbReference type="InterPro" id="IPR036388">
    <property type="entry name" value="WH-like_DNA-bd_sf"/>
</dbReference>
<comment type="subunit">
    <text evidence="2">Homotrimer.</text>
</comment>
<keyword evidence="4" id="KW-0805">Transcription regulation</keyword>
<dbReference type="PANTHER" id="PTHR10015">
    <property type="entry name" value="HEAT SHOCK TRANSCRIPTION FACTOR"/>
    <property type="match status" value="1"/>
</dbReference>
<comment type="subcellular location">
    <subcellularLocation>
        <location evidence="1">Nucleus</location>
    </subcellularLocation>
</comment>
<dbReference type="PRINTS" id="PR00056">
    <property type="entry name" value="HSFDOMAIN"/>
</dbReference>
<dbReference type="SUPFAM" id="SSF46785">
    <property type="entry name" value="Winged helix' DNA-binding domain"/>
    <property type="match status" value="1"/>
</dbReference>
<accession>A0A6N2K9B6</accession>
<dbReference type="GO" id="GO:0003700">
    <property type="term" value="F:DNA-binding transcription factor activity"/>
    <property type="evidence" value="ECO:0007669"/>
    <property type="project" value="InterPro"/>
</dbReference>
<evidence type="ECO:0000313" key="11">
    <source>
        <dbReference type="EMBL" id="VFU24002.1"/>
    </source>
</evidence>
<dbReference type="InterPro" id="IPR036390">
    <property type="entry name" value="WH_DNA-bd_sf"/>
</dbReference>
<evidence type="ECO:0000256" key="6">
    <source>
        <dbReference type="ARBA" id="ARBA00023125"/>
    </source>
</evidence>
<dbReference type="GO" id="GO:0034605">
    <property type="term" value="P:cellular response to heat"/>
    <property type="evidence" value="ECO:0007669"/>
    <property type="project" value="TreeGrafter"/>
</dbReference>
<sequence>MQSLLVQFKSHSFSVKNQSVMSSEEDDTYPKSPHKYPSLMDCQQFPSVGSICMEDLSFPAAALSPLVDLEAFSVVSPTTSAHLVSLSASANEVDEEAEMPRPLACLQENPVPPFLSKTYDLVDDRTLDPIISWGSTGESFVVWDPAEFARLVLPRNFKHNNFSSFVRQLNTYLMKVFCFCTTWEWNVWYFCGADISICSENSSLYKILVQWKDL</sequence>
<name>A0A6N2K9B6_SALVM</name>